<accession>A0A8T9Q7P6</accession>
<proteinExistence type="predicted"/>
<evidence type="ECO:0000313" key="2">
    <source>
        <dbReference type="Proteomes" id="UP000831796"/>
    </source>
</evidence>
<dbReference type="RefSeq" id="WP_244674455.1">
    <property type="nucleotide sequence ID" value="NZ_CP095046.1"/>
</dbReference>
<dbReference type="EMBL" id="CP095046">
    <property type="protein sequence ID" value="UOQ71043.1"/>
    <property type="molecule type" value="Genomic_DNA"/>
</dbReference>
<name>A0A8T9Q7P6_9BACT</name>
<evidence type="ECO:0000313" key="1">
    <source>
        <dbReference type="EMBL" id="UOQ71043.1"/>
    </source>
</evidence>
<keyword evidence="2" id="KW-1185">Reference proteome</keyword>
<gene>
    <name evidence="1" type="ORF">MUN79_20570</name>
</gene>
<dbReference type="Proteomes" id="UP000831796">
    <property type="component" value="Chromosome"/>
</dbReference>
<protein>
    <submittedName>
        <fullName evidence="1">Uncharacterized protein</fullName>
    </submittedName>
</protein>
<organism evidence="1 2">
    <name type="scientific">Hymenobacter cellulosilyticus</name>
    <dbReference type="NCBI Taxonomy" id="2932248"/>
    <lineage>
        <taxon>Bacteria</taxon>
        <taxon>Pseudomonadati</taxon>
        <taxon>Bacteroidota</taxon>
        <taxon>Cytophagia</taxon>
        <taxon>Cytophagales</taxon>
        <taxon>Hymenobacteraceae</taxon>
        <taxon>Hymenobacter</taxon>
    </lineage>
</organism>
<dbReference type="AlphaFoldDB" id="A0A8T9Q7P6"/>
<sequence length="134" mass="15128">MQALILVTGQSNLLSRFRTILQIRFSTATIAEYGNPGEFVVQFSGHHQLFVEYYGQNLADWDDDEVAFIKSALPTAQHVYSLGYRGIEFAKQAIISLANSVEMIVDNDCGTLLTGADFVRKVLAEPNWYWFDDL</sequence>
<dbReference type="KEGG" id="hcu:MUN79_20570"/>
<reference evidence="1" key="1">
    <citation type="submission" date="2022-04" db="EMBL/GenBank/DDBJ databases">
        <title>Hymenobacter sp. isolated from the air.</title>
        <authorList>
            <person name="Won M."/>
            <person name="Lee C.-M."/>
            <person name="Woen H.-Y."/>
            <person name="Kwon S.-W."/>
        </authorList>
    </citation>
    <scope>NUCLEOTIDE SEQUENCE</scope>
    <source>
        <strain evidence="1">5116S-3</strain>
    </source>
</reference>